<dbReference type="SUPFAM" id="SSF56281">
    <property type="entry name" value="Metallo-hydrolase/oxidoreductase"/>
    <property type="match status" value="1"/>
</dbReference>
<dbReference type="GO" id="GO:0036297">
    <property type="term" value="P:interstrand cross-link repair"/>
    <property type="evidence" value="ECO:0007669"/>
    <property type="project" value="TreeGrafter"/>
</dbReference>
<dbReference type="SUPFAM" id="SSF50249">
    <property type="entry name" value="Nucleic acid-binding proteins"/>
    <property type="match status" value="1"/>
</dbReference>
<evidence type="ECO:0000313" key="20">
    <source>
        <dbReference type="EMBL" id="EFP08628.1"/>
    </source>
</evidence>
<keyword evidence="11" id="KW-0779">Telomere</keyword>
<dbReference type="PANTHER" id="PTHR23240">
    <property type="entry name" value="DNA CROSS-LINK REPAIR PROTEIN PSO2/SNM1-RELATED"/>
    <property type="match status" value="1"/>
</dbReference>
<comment type="catalytic activity">
    <reaction evidence="1">
        <text>a beta-lactam + H2O = a substituted beta-amino acid</text>
        <dbReference type="Rhea" id="RHEA:20401"/>
        <dbReference type="ChEBI" id="CHEBI:15377"/>
        <dbReference type="ChEBI" id="CHEBI:35627"/>
        <dbReference type="ChEBI" id="CHEBI:140347"/>
        <dbReference type="EC" id="3.5.2.6"/>
    </reaction>
</comment>
<keyword evidence="10" id="KW-0378">Hydrolase</keyword>
<proteinExistence type="inferred from homology"/>
<dbReference type="Gene3D" id="3.60.15.10">
    <property type="entry name" value="Ribonuclease Z/Hydroxyacylglutathione hydrolase-like"/>
    <property type="match status" value="1"/>
</dbReference>
<evidence type="ECO:0000256" key="16">
    <source>
        <dbReference type="ARBA" id="ARBA00041693"/>
    </source>
</evidence>
<evidence type="ECO:0000259" key="19">
    <source>
        <dbReference type="Pfam" id="PF16686"/>
    </source>
</evidence>
<keyword evidence="14" id="KW-0539">Nucleus</keyword>
<evidence type="ECO:0000256" key="11">
    <source>
        <dbReference type="ARBA" id="ARBA00022895"/>
    </source>
</evidence>
<sequence>MTMSLENRIRKGLEFDDDTYYSLSHVYTSLVAQVHSVVVTQKGFQYLRVWRARCFGPAKFSEEREERIFRITQEIFKSYLVPPDPRIGKAIEYFGKEYLLEIAVYDNHQEVLKTVNSGDFILLSNVHIGSKDKAITLSIHGGGFASYNREITPIPTDFSDPKMRLFRRRCRRMLEQVTDYENFEEFIEHEELEDENDNLVAEPYKNIMIGDEIAVNYFPKSFPCSYHFLTHIHPEYLRDLDLTADRTVFCSETTSDILPEIMGIDSKNVPANSIFPMRLNHPYSFEEFQATMIDSNHCPGSVMILFEGELIQKHAGGPVLCTGDFRADKTFLSELKSGPCRFLSELKLARIYMDNTYFSLDQNILQLDHARDLLIQNIESRYPDKNIIIPLHRLGRESLIESIVQALNEPILMFKERLEIARILNAEHPAVRKNTIRNIEIVEKDTWDYSVPENSVVINISMNDCIVESQQEKVINIRYSNHSSRYEILNFLNELHFDSIYPCAKKFSKNEMRLMLEAGKKQYKEDDLDRQLNIHEFVTTDDQGTSESLEVVAANPDFQETSKSLEVAEIEMKGSLATKPPNLLAETSDTGFCEESGSVQMEPPRKKGKFQNLQEKIMHI</sequence>
<name>E3MT53_CAERE</name>
<evidence type="ECO:0000256" key="4">
    <source>
        <dbReference type="ARBA" id="ARBA00008442"/>
    </source>
</evidence>
<dbReference type="GO" id="GO:0008800">
    <property type="term" value="F:beta-lactamase activity"/>
    <property type="evidence" value="ECO:0007669"/>
    <property type="project" value="UniProtKB-EC"/>
</dbReference>
<reference evidence="20" key="1">
    <citation type="submission" date="2007-07" db="EMBL/GenBank/DDBJ databases">
        <title>PCAP assembly of the Caenorhabditis remanei genome.</title>
        <authorList>
            <consortium name="The Caenorhabditis remanei Sequencing Consortium"/>
            <person name="Wilson R.K."/>
        </authorList>
    </citation>
    <scope>NUCLEOTIDE SEQUENCE [LARGE SCALE GENOMIC DNA]</scope>
    <source>
        <strain evidence="20">PB4641</strain>
    </source>
</reference>
<dbReference type="Gene3D" id="3.40.50.12650">
    <property type="match status" value="1"/>
</dbReference>
<comment type="similarity">
    <text evidence="4">Belongs to the telombin family.</text>
</comment>
<evidence type="ECO:0000256" key="17">
    <source>
        <dbReference type="ARBA" id="ARBA00042738"/>
    </source>
</evidence>
<dbReference type="HOGENOM" id="CLU_030379_0_0_1"/>
<evidence type="ECO:0000256" key="9">
    <source>
        <dbReference type="ARBA" id="ARBA00022763"/>
    </source>
</evidence>
<evidence type="ECO:0000256" key="3">
    <source>
        <dbReference type="ARBA" id="ARBA00004574"/>
    </source>
</evidence>
<evidence type="ECO:0000256" key="15">
    <source>
        <dbReference type="ARBA" id="ARBA00039555"/>
    </source>
</evidence>
<dbReference type="eggNOG" id="KOG1361">
    <property type="taxonomic scope" value="Eukaryota"/>
</dbReference>
<keyword evidence="9" id="KW-0227">DNA damage</keyword>
<organism evidence="21">
    <name type="scientific">Caenorhabditis remanei</name>
    <name type="common">Caenorhabditis vulgaris</name>
    <dbReference type="NCBI Taxonomy" id="31234"/>
    <lineage>
        <taxon>Eukaryota</taxon>
        <taxon>Metazoa</taxon>
        <taxon>Ecdysozoa</taxon>
        <taxon>Nematoda</taxon>
        <taxon>Chromadorea</taxon>
        <taxon>Rhabditida</taxon>
        <taxon>Rhabditina</taxon>
        <taxon>Rhabditomorpha</taxon>
        <taxon>Rhabditoidea</taxon>
        <taxon>Rhabditidae</taxon>
        <taxon>Peloderinae</taxon>
        <taxon>Caenorhabditis</taxon>
    </lineage>
</organism>
<accession>E3MT53</accession>
<evidence type="ECO:0000256" key="2">
    <source>
        <dbReference type="ARBA" id="ARBA00004123"/>
    </source>
</evidence>
<keyword evidence="13" id="KW-0234">DNA repair</keyword>
<evidence type="ECO:0000256" key="6">
    <source>
        <dbReference type="ARBA" id="ARBA00012865"/>
    </source>
</evidence>
<dbReference type="Gene3D" id="2.40.50.140">
    <property type="entry name" value="Nucleic acid-binding proteins"/>
    <property type="match status" value="1"/>
</dbReference>
<dbReference type="GO" id="GO:0003684">
    <property type="term" value="F:damaged DNA binding"/>
    <property type="evidence" value="ECO:0007669"/>
    <property type="project" value="TreeGrafter"/>
</dbReference>
<comment type="subcellular location">
    <subcellularLocation>
        <location evidence="3">Chromosome</location>
        <location evidence="3">Telomere</location>
    </subcellularLocation>
    <subcellularLocation>
        <location evidence="2">Nucleus</location>
    </subcellularLocation>
</comment>
<evidence type="ECO:0000256" key="12">
    <source>
        <dbReference type="ARBA" id="ARBA00023125"/>
    </source>
</evidence>
<evidence type="ECO:0000259" key="18">
    <source>
        <dbReference type="Pfam" id="PF07522"/>
    </source>
</evidence>
<dbReference type="GO" id="GO:0043047">
    <property type="term" value="F:single-stranded telomeric DNA binding"/>
    <property type="evidence" value="ECO:0007669"/>
    <property type="project" value="InterPro"/>
</dbReference>
<protein>
    <recommendedName>
        <fullName evidence="15">5' exonuclease Apollo</fullName>
        <ecNumber evidence="6">3.5.2.6</ecNumber>
    </recommendedName>
    <alternativeName>
        <fullName evidence="16">DNA cross-link repair 1B protein</fullName>
    </alternativeName>
    <alternativeName>
        <fullName evidence="17">SNM1 homolog B</fullName>
    </alternativeName>
</protein>
<keyword evidence="7" id="KW-0158">Chromosome</keyword>
<dbReference type="Proteomes" id="UP000008281">
    <property type="component" value="Unassembled WGS sequence"/>
</dbReference>
<dbReference type="PANTHER" id="PTHR23240:SF26">
    <property type="entry name" value="5' EXONUCLEASE APOLLO"/>
    <property type="match status" value="1"/>
</dbReference>
<comment type="similarity">
    <text evidence="5">Belongs to the DNA repair metallo-beta-lactamase (DRMBL) family.</text>
</comment>
<dbReference type="EMBL" id="DS268475">
    <property type="protein sequence ID" value="EFP08628.1"/>
    <property type="molecule type" value="Genomic_DNA"/>
</dbReference>
<dbReference type="STRING" id="31234.E3MT53"/>
<dbReference type="Pfam" id="PF16686">
    <property type="entry name" value="POT1PC"/>
    <property type="match status" value="1"/>
</dbReference>
<dbReference type="FunCoup" id="E3MT53">
    <property type="interactions" value="192"/>
</dbReference>
<evidence type="ECO:0000256" key="10">
    <source>
        <dbReference type="ARBA" id="ARBA00022801"/>
    </source>
</evidence>
<evidence type="ECO:0000256" key="1">
    <source>
        <dbReference type="ARBA" id="ARBA00001526"/>
    </source>
</evidence>
<dbReference type="InParanoid" id="E3MT53"/>
<evidence type="ECO:0000256" key="7">
    <source>
        <dbReference type="ARBA" id="ARBA00022454"/>
    </source>
</evidence>
<keyword evidence="21" id="KW-1185">Reference proteome</keyword>
<dbReference type="InterPro" id="IPR011084">
    <property type="entry name" value="DRMBL"/>
</dbReference>
<dbReference type="GO" id="GO:0000781">
    <property type="term" value="C:chromosome, telomeric region"/>
    <property type="evidence" value="ECO:0007669"/>
    <property type="project" value="UniProtKB-SubCell"/>
</dbReference>
<keyword evidence="12" id="KW-0238">DNA-binding</keyword>
<dbReference type="Pfam" id="PF07522">
    <property type="entry name" value="DRMBL"/>
    <property type="match status" value="1"/>
</dbReference>
<dbReference type="InterPro" id="IPR012340">
    <property type="entry name" value="NA-bd_OB-fold"/>
</dbReference>
<dbReference type="GO" id="GO:0006303">
    <property type="term" value="P:double-strand break repair via nonhomologous end joining"/>
    <property type="evidence" value="ECO:0007669"/>
    <property type="project" value="TreeGrafter"/>
</dbReference>
<dbReference type="GO" id="GO:0000723">
    <property type="term" value="P:telomere maintenance"/>
    <property type="evidence" value="ECO:0007669"/>
    <property type="project" value="TreeGrafter"/>
</dbReference>
<keyword evidence="8" id="KW-0540">Nuclease</keyword>
<dbReference type="OrthoDB" id="262529at2759"/>
<dbReference type="GO" id="GO:0035312">
    <property type="term" value="F:5'-3' DNA exonuclease activity"/>
    <property type="evidence" value="ECO:0007669"/>
    <property type="project" value="TreeGrafter"/>
</dbReference>
<dbReference type="GO" id="GO:0005634">
    <property type="term" value="C:nucleus"/>
    <property type="evidence" value="ECO:0007669"/>
    <property type="project" value="UniProtKB-SubCell"/>
</dbReference>
<dbReference type="InterPro" id="IPR032042">
    <property type="entry name" value="POT1PC"/>
</dbReference>
<dbReference type="OMA" id="CHIDKEM"/>
<evidence type="ECO:0000256" key="14">
    <source>
        <dbReference type="ARBA" id="ARBA00023242"/>
    </source>
</evidence>
<dbReference type="InterPro" id="IPR036866">
    <property type="entry name" value="RibonucZ/Hydroxyglut_hydro"/>
</dbReference>
<evidence type="ECO:0000256" key="13">
    <source>
        <dbReference type="ARBA" id="ARBA00023204"/>
    </source>
</evidence>
<gene>
    <name evidence="20" type="ORF">CRE_20424</name>
</gene>
<dbReference type="AlphaFoldDB" id="E3MT53"/>
<evidence type="ECO:0000256" key="8">
    <source>
        <dbReference type="ARBA" id="ARBA00022722"/>
    </source>
</evidence>
<evidence type="ECO:0000256" key="5">
    <source>
        <dbReference type="ARBA" id="ARBA00010304"/>
    </source>
</evidence>
<evidence type="ECO:0000313" key="21">
    <source>
        <dbReference type="Proteomes" id="UP000008281"/>
    </source>
</evidence>
<dbReference type="EC" id="3.5.2.6" evidence="6"/>
<feature type="domain" description="Protection of telomeres protein 1 ssDNA-binding" evidence="19">
    <location>
        <begin position="23"/>
        <end position="175"/>
    </location>
</feature>
<feature type="domain" description="DNA repair metallo-beta-lactamase" evidence="18">
    <location>
        <begin position="435"/>
        <end position="503"/>
    </location>
</feature>